<evidence type="ECO:0000256" key="3">
    <source>
        <dbReference type="ARBA" id="ARBA00023163"/>
    </source>
</evidence>
<name>A0A2K8NA04_9BACL</name>
<dbReference type="GO" id="GO:0003700">
    <property type="term" value="F:DNA-binding transcription factor activity"/>
    <property type="evidence" value="ECO:0007669"/>
    <property type="project" value="InterPro"/>
</dbReference>
<dbReference type="AlphaFoldDB" id="A0A2K8NA04"/>
<dbReference type="PANTHER" id="PTHR42756:SF1">
    <property type="entry name" value="TRANSCRIPTIONAL REPRESSOR OF EMRAB OPERON"/>
    <property type="match status" value="1"/>
</dbReference>
<dbReference type="SUPFAM" id="SSF46785">
    <property type="entry name" value="Winged helix' DNA-binding domain"/>
    <property type="match status" value="1"/>
</dbReference>
<gene>
    <name evidence="5" type="ORF">CVV65_15420</name>
</gene>
<dbReference type="Pfam" id="PF01047">
    <property type="entry name" value="MarR"/>
    <property type="match status" value="1"/>
</dbReference>
<evidence type="ECO:0000256" key="1">
    <source>
        <dbReference type="ARBA" id="ARBA00023015"/>
    </source>
</evidence>
<organism evidence="5 6">
    <name type="scientific">Kyrpidia spormannii</name>
    <dbReference type="NCBI Taxonomy" id="2055160"/>
    <lineage>
        <taxon>Bacteria</taxon>
        <taxon>Bacillati</taxon>
        <taxon>Bacillota</taxon>
        <taxon>Bacilli</taxon>
        <taxon>Bacillales</taxon>
        <taxon>Alicyclobacillaceae</taxon>
        <taxon>Kyrpidia</taxon>
    </lineage>
</organism>
<dbReference type="InterPro" id="IPR036388">
    <property type="entry name" value="WH-like_DNA-bd_sf"/>
</dbReference>
<dbReference type="PRINTS" id="PR00598">
    <property type="entry name" value="HTHMARR"/>
</dbReference>
<sequence length="164" mass="19190">MIRTRMIALAGEDLGMRDEQISELIDLMRRTMREFKQRVHQELREYDLTVPQMWVLRTLHKEGTHSLAELSRRVGMSTSTASGIVDRLVRMGLVNRVRDEHDRRVVWVSLSEQGRDLVAKVPVLHMDYFRTLLEKMPSEEAEGLIRHLKTLLTIIEESQKDGLR</sequence>
<evidence type="ECO:0000259" key="4">
    <source>
        <dbReference type="PROSITE" id="PS50995"/>
    </source>
</evidence>
<evidence type="ECO:0000256" key="2">
    <source>
        <dbReference type="ARBA" id="ARBA00023125"/>
    </source>
</evidence>
<dbReference type="PROSITE" id="PS50995">
    <property type="entry name" value="HTH_MARR_2"/>
    <property type="match status" value="1"/>
</dbReference>
<dbReference type="InterPro" id="IPR000835">
    <property type="entry name" value="HTH_MarR-typ"/>
</dbReference>
<dbReference type="PANTHER" id="PTHR42756">
    <property type="entry name" value="TRANSCRIPTIONAL REGULATOR, MARR"/>
    <property type="match status" value="1"/>
</dbReference>
<dbReference type="InterPro" id="IPR036390">
    <property type="entry name" value="WH_DNA-bd_sf"/>
</dbReference>
<dbReference type="GO" id="GO:0003677">
    <property type="term" value="F:DNA binding"/>
    <property type="evidence" value="ECO:0007669"/>
    <property type="project" value="UniProtKB-KW"/>
</dbReference>
<keyword evidence="1" id="KW-0805">Transcription regulation</keyword>
<dbReference type="KEGG" id="kyr:CVV65_15420"/>
<protein>
    <recommendedName>
        <fullName evidence="4">HTH marR-type domain-containing protein</fullName>
    </recommendedName>
</protein>
<dbReference type="EMBL" id="CP024955">
    <property type="protein sequence ID" value="ATY86144.1"/>
    <property type="molecule type" value="Genomic_DNA"/>
</dbReference>
<evidence type="ECO:0000313" key="6">
    <source>
        <dbReference type="Proteomes" id="UP000231932"/>
    </source>
</evidence>
<dbReference type="Proteomes" id="UP000231932">
    <property type="component" value="Chromosome"/>
</dbReference>
<proteinExistence type="predicted"/>
<dbReference type="PROSITE" id="PS01117">
    <property type="entry name" value="HTH_MARR_1"/>
    <property type="match status" value="1"/>
</dbReference>
<dbReference type="Gene3D" id="1.10.10.10">
    <property type="entry name" value="Winged helix-like DNA-binding domain superfamily/Winged helix DNA-binding domain"/>
    <property type="match status" value="1"/>
</dbReference>
<feature type="domain" description="HTH marR-type" evidence="4">
    <location>
        <begin position="21"/>
        <end position="153"/>
    </location>
</feature>
<reference evidence="6" key="1">
    <citation type="submission" date="2017-11" db="EMBL/GenBank/DDBJ databases">
        <title>Complete Genome Sequence of Kyrpidia sp. Strain EA-1, a thermophilic, hydrogen-oxidizing Bacterium, isolated from the Azores.</title>
        <authorList>
            <person name="Reiner J.E."/>
            <person name="Lapp C.J."/>
            <person name="Bunk B."/>
            <person name="Gescher J."/>
        </authorList>
    </citation>
    <scope>NUCLEOTIDE SEQUENCE [LARGE SCALE GENOMIC DNA]</scope>
    <source>
        <strain evidence="6">EA-1</strain>
    </source>
</reference>
<keyword evidence="2" id="KW-0238">DNA-binding</keyword>
<evidence type="ECO:0000313" key="5">
    <source>
        <dbReference type="EMBL" id="ATY86144.1"/>
    </source>
</evidence>
<dbReference type="InterPro" id="IPR023187">
    <property type="entry name" value="Tscrpt_reg_MarR-type_CS"/>
</dbReference>
<keyword evidence="3" id="KW-0804">Transcription</keyword>
<keyword evidence="6" id="KW-1185">Reference proteome</keyword>
<dbReference type="SMART" id="SM00347">
    <property type="entry name" value="HTH_MARR"/>
    <property type="match status" value="1"/>
</dbReference>
<accession>A0A2K8NA04</accession>